<keyword evidence="9" id="KW-0472">Membrane</keyword>
<dbReference type="Pfam" id="PF05134">
    <property type="entry name" value="T2SSL"/>
    <property type="match status" value="2"/>
</dbReference>
<dbReference type="InterPro" id="IPR025691">
    <property type="entry name" value="GspL_pp_dom"/>
</dbReference>
<evidence type="ECO:0000256" key="1">
    <source>
        <dbReference type="ARBA" id="ARBA00004377"/>
    </source>
</evidence>
<dbReference type="InterPro" id="IPR043129">
    <property type="entry name" value="ATPase_NBD"/>
</dbReference>
<keyword evidence="3" id="KW-0813">Transport</keyword>
<evidence type="ECO:0000256" key="2">
    <source>
        <dbReference type="ARBA" id="ARBA00005318"/>
    </source>
</evidence>
<keyword evidence="7" id="KW-0653">Protein transport</keyword>
<sequence length="492" mass="54688">MVQIIKPHKLFVVVSEGSVNEFLTIRLSSNPSDPIAWLVWSTQLKDVIASGEIADRQHLAQLFEYSQQRTTIALLPSSHVLLTQITVPSGAARQLNSMLPFLMEDTLTQDIESMHFSVLHKHNDQATVATVERDLLARWVDDFKAVGIELKRILPDCLALPKNESGISALNLDGQWLFHQGDAKGAAVDEAWLEMFLHSGWLDPDADALHFEDLLQENEDTLQDKEESATDETESTTVDGTDAVDEATQQAADIASEALISNQGDSDNLPLKPEENTTIYSYSPLPQGSENLPGQWQTLPDDLIMSVLAQGAIANKFNLLTGEFKSQSSWLKQWRVWQKVAIVACVLIVVLLVNKTLQVQQLEAQTRAYHTESERIFRTIFPNKKRIPTVSYLKRSMQDEERVLSGGSSGGASALGWLAKLPKALQQAKSISVQSVQFDGARQEIRLQAQSNDFQPFERLRTELAKEFAVEQGQLNKNGSVVQGSFVIKAKS</sequence>
<name>A0A5Q0TG47_9VIBR</name>
<dbReference type="Gene3D" id="3.30.1360.100">
    <property type="entry name" value="General secretion pathway protein M, EpsM"/>
    <property type="match status" value="1"/>
</dbReference>
<evidence type="ECO:0000259" key="11">
    <source>
        <dbReference type="Pfam" id="PF05134"/>
    </source>
</evidence>
<dbReference type="GO" id="GO:0015628">
    <property type="term" value="P:protein secretion by the type II secretion system"/>
    <property type="evidence" value="ECO:0007669"/>
    <property type="project" value="InterPro"/>
</dbReference>
<dbReference type="GO" id="GO:0005886">
    <property type="term" value="C:plasma membrane"/>
    <property type="evidence" value="ECO:0007669"/>
    <property type="project" value="UniProtKB-SubCell"/>
</dbReference>
<feature type="domain" description="GspL cytoplasmic actin-ATPase-like" evidence="11">
    <location>
        <begin position="275"/>
        <end position="326"/>
    </location>
</feature>
<feature type="region of interest" description="Disordered" evidence="10">
    <location>
        <begin position="220"/>
        <end position="243"/>
    </location>
</feature>
<dbReference type="InterPro" id="IPR007812">
    <property type="entry name" value="T2SS_protein-GspL"/>
</dbReference>
<evidence type="ECO:0000313" key="13">
    <source>
        <dbReference type="EMBL" id="QGA65834.1"/>
    </source>
</evidence>
<comment type="similarity">
    <text evidence="2">Belongs to the GSP L family.</text>
</comment>
<reference evidence="13 14" key="1">
    <citation type="submission" date="2019-10" db="EMBL/GenBank/DDBJ databases">
        <title>Vibrio sp. nov., isolated from Coralline algae surface.</title>
        <authorList>
            <person name="Geng Y."/>
            <person name="Zhang X."/>
        </authorList>
    </citation>
    <scope>NUCLEOTIDE SEQUENCE [LARGE SCALE GENOMIC DNA]</scope>
    <source>
        <strain evidence="13 14">SM1977</strain>
    </source>
</reference>
<evidence type="ECO:0000256" key="3">
    <source>
        <dbReference type="ARBA" id="ARBA00022448"/>
    </source>
</evidence>
<evidence type="ECO:0000256" key="8">
    <source>
        <dbReference type="ARBA" id="ARBA00022989"/>
    </source>
</evidence>
<evidence type="ECO:0000256" key="5">
    <source>
        <dbReference type="ARBA" id="ARBA00022519"/>
    </source>
</evidence>
<dbReference type="GO" id="GO:0009276">
    <property type="term" value="C:Gram-negative-bacterium-type cell wall"/>
    <property type="evidence" value="ECO:0007669"/>
    <property type="project" value="InterPro"/>
</dbReference>
<evidence type="ECO:0000259" key="12">
    <source>
        <dbReference type="Pfam" id="PF12693"/>
    </source>
</evidence>
<evidence type="ECO:0000256" key="4">
    <source>
        <dbReference type="ARBA" id="ARBA00022475"/>
    </source>
</evidence>
<keyword evidence="8" id="KW-1133">Transmembrane helix</keyword>
<dbReference type="CDD" id="cd24017">
    <property type="entry name" value="ASKHA_T2SSL_N"/>
    <property type="match status" value="1"/>
</dbReference>
<dbReference type="AlphaFoldDB" id="A0A5Q0TG47"/>
<dbReference type="GO" id="GO:0015627">
    <property type="term" value="C:type II protein secretion system complex"/>
    <property type="evidence" value="ECO:0007669"/>
    <property type="project" value="InterPro"/>
</dbReference>
<dbReference type="InterPro" id="IPR024230">
    <property type="entry name" value="GspL_cyto_dom"/>
</dbReference>
<protein>
    <submittedName>
        <fullName evidence="13">Type II secretion system protein GspL</fullName>
    </submittedName>
</protein>
<evidence type="ECO:0000256" key="10">
    <source>
        <dbReference type="SAM" id="MobiDB-lite"/>
    </source>
</evidence>
<feature type="region of interest" description="Disordered" evidence="10">
    <location>
        <begin position="262"/>
        <end position="284"/>
    </location>
</feature>
<evidence type="ECO:0000256" key="7">
    <source>
        <dbReference type="ARBA" id="ARBA00022927"/>
    </source>
</evidence>
<feature type="domain" description="GspL cytoplasmic actin-ATPase-like" evidence="11">
    <location>
        <begin position="23"/>
        <end position="213"/>
    </location>
</feature>
<dbReference type="Proteomes" id="UP000348942">
    <property type="component" value="Chromosome 1"/>
</dbReference>
<dbReference type="Gene3D" id="3.30.420.370">
    <property type="match status" value="1"/>
</dbReference>
<feature type="domain" description="GspL periplasmic" evidence="12">
    <location>
        <begin position="332"/>
        <end position="490"/>
    </location>
</feature>
<proteinExistence type="inferred from homology"/>
<gene>
    <name evidence="13" type="primary">gspL</name>
    <name evidence="13" type="ORF">GFB47_10800</name>
</gene>
<keyword evidence="4" id="KW-1003">Cell membrane</keyword>
<keyword evidence="14" id="KW-1185">Reference proteome</keyword>
<evidence type="ECO:0000256" key="9">
    <source>
        <dbReference type="ARBA" id="ARBA00023136"/>
    </source>
</evidence>
<dbReference type="NCBIfam" id="TIGR01709">
    <property type="entry name" value="typeII_sec_gspL"/>
    <property type="match status" value="1"/>
</dbReference>
<dbReference type="SUPFAM" id="SSF53067">
    <property type="entry name" value="Actin-like ATPase domain"/>
    <property type="match status" value="3"/>
</dbReference>
<accession>A0A5Q0TG47</accession>
<dbReference type="EMBL" id="CP045699">
    <property type="protein sequence ID" value="QGA65834.1"/>
    <property type="molecule type" value="Genomic_DNA"/>
</dbReference>
<organism evidence="13 14">
    <name type="scientific">Vibrio algicola</name>
    <dbReference type="NCBI Taxonomy" id="2662262"/>
    <lineage>
        <taxon>Bacteria</taxon>
        <taxon>Pseudomonadati</taxon>
        <taxon>Pseudomonadota</taxon>
        <taxon>Gammaproteobacteria</taxon>
        <taxon>Vibrionales</taxon>
        <taxon>Vibrionaceae</taxon>
        <taxon>Vibrio</taxon>
    </lineage>
</organism>
<dbReference type="Gene3D" id="3.30.420.380">
    <property type="match status" value="1"/>
</dbReference>
<comment type="subcellular location">
    <subcellularLocation>
        <location evidence="1">Cell inner membrane</location>
        <topology evidence="1">Single-pass membrane protein</topology>
    </subcellularLocation>
</comment>
<dbReference type="Pfam" id="PF12693">
    <property type="entry name" value="GspL_C"/>
    <property type="match status" value="1"/>
</dbReference>
<keyword evidence="6" id="KW-0812">Transmembrane</keyword>
<evidence type="ECO:0000256" key="6">
    <source>
        <dbReference type="ARBA" id="ARBA00022692"/>
    </source>
</evidence>
<keyword evidence="5" id="KW-0997">Cell inner membrane</keyword>
<evidence type="ECO:0000313" key="14">
    <source>
        <dbReference type="Proteomes" id="UP000348942"/>
    </source>
</evidence>